<accession>A0A831LQQ8</accession>
<comment type="caution">
    <text evidence="3">The sequence shown here is derived from an EMBL/GenBank/DDBJ whole genome shotgun (WGS) entry which is preliminary data.</text>
</comment>
<evidence type="ECO:0000313" key="3">
    <source>
        <dbReference type="EMBL" id="HDR46125.1"/>
    </source>
</evidence>
<dbReference type="NCBIfam" id="TIGR01730">
    <property type="entry name" value="RND_mfp"/>
    <property type="match status" value="1"/>
</dbReference>
<dbReference type="GO" id="GO:1990281">
    <property type="term" value="C:efflux pump complex"/>
    <property type="evidence" value="ECO:0007669"/>
    <property type="project" value="TreeGrafter"/>
</dbReference>
<dbReference type="Gene3D" id="2.40.30.170">
    <property type="match status" value="1"/>
</dbReference>
<dbReference type="InterPro" id="IPR006143">
    <property type="entry name" value="RND_pump_MFP"/>
</dbReference>
<dbReference type="Gene3D" id="2.40.420.20">
    <property type="match status" value="1"/>
</dbReference>
<reference evidence="3" key="1">
    <citation type="journal article" date="2020" name="mSystems">
        <title>Genome- and Community-Level Interaction Insights into Carbon Utilization and Element Cycling Functions of Hydrothermarchaeota in Hydrothermal Sediment.</title>
        <authorList>
            <person name="Zhou Z."/>
            <person name="Liu Y."/>
            <person name="Xu W."/>
            <person name="Pan J."/>
            <person name="Luo Z.H."/>
            <person name="Li M."/>
        </authorList>
    </citation>
    <scope>NUCLEOTIDE SEQUENCE [LARGE SCALE GENOMIC DNA]</scope>
    <source>
        <strain evidence="3">SpSt-1220</strain>
    </source>
</reference>
<sequence>RHEAALASQVSGRIVETSPNLLVGGLFEEGDLLFAIEDTDFRLAVQRAQAALTRAQLDLRTMEGQARVGRREWERLGLEGEPDPLVVYEPQLESAQADVKSARAQLDQTLLDLERTRINAPFNGRIARKEVDLGQYINAGSTAVLFAGTNRAEVIIPLPIEDLARLNIPHPSSERPGSEALVRLRLGTVVFKWSGRITRSLGEVDPQGRMARVVVDIIDPYNLKQTWPAENPSLEPGMFVTVELKGEYLDDVVPLPRKALRSNDSVWIASEQNTLDIRPVEVVHREEQTVYVRGEIEEDDRIILTPLPGAAAGMKLRQRDESR</sequence>
<dbReference type="PANTHER" id="PTHR30469">
    <property type="entry name" value="MULTIDRUG RESISTANCE PROTEIN MDTA"/>
    <property type="match status" value="1"/>
</dbReference>
<dbReference type="EMBL" id="DSDO01000026">
    <property type="protein sequence ID" value="HDR46125.1"/>
    <property type="molecule type" value="Genomic_DNA"/>
</dbReference>
<dbReference type="GO" id="GO:0015562">
    <property type="term" value="F:efflux transmembrane transporter activity"/>
    <property type="evidence" value="ECO:0007669"/>
    <property type="project" value="TreeGrafter"/>
</dbReference>
<dbReference type="InterPro" id="IPR058625">
    <property type="entry name" value="MdtA-like_BSH"/>
</dbReference>
<protein>
    <submittedName>
        <fullName evidence="3">Efflux RND transporter periplasmic adaptor subunit</fullName>
    </submittedName>
</protein>
<dbReference type="Gene3D" id="1.10.287.470">
    <property type="entry name" value="Helix hairpin bin"/>
    <property type="match status" value="1"/>
</dbReference>
<dbReference type="SUPFAM" id="SSF111369">
    <property type="entry name" value="HlyD-like secretion proteins"/>
    <property type="match status" value="1"/>
</dbReference>
<dbReference type="Proteomes" id="UP000886162">
    <property type="component" value="Unassembled WGS sequence"/>
</dbReference>
<organism evidence="3">
    <name type="scientific">Geoalkalibacter subterraneus</name>
    <dbReference type="NCBI Taxonomy" id="483547"/>
    <lineage>
        <taxon>Bacteria</taxon>
        <taxon>Pseudomonadati</taxon>
        <taxon>Thermodesulfobacteriota</taxon>
        <taxon>Desulfuromonadia</taxon>
        <taxon>Desulfuromonadales</taxon>
        <taxon>Geoalkalibacteraceae</taxon>
        <taxon>Geoalkalibacter</taxon>
    </lineage>
</organism>
<dbReference type="Gene3D" id="2.40.50.100">
    <property type="match status" value="1"/>
</dbReference>
<evidence type="ECO:0000259" key="2">
    <source>
        <dbReference type="Pfam" id="PF25917"/>
    </source>
</evidence>
<feature type="non-terminal residue" evidence="3">
    <location>
        <position position="1"/>
    </location>
</feature>
<comment type="similarity">
    <text evidence="1">Belongs to the membrane fusion protein (MFP) (TC 8.A.1) family.</text>
</comment>
<dbReference type="PANTHER" id="PTHR30469:SF12">
    <property type="entry name" value="MULTIDRUG RESISTANCE PROTEIN MDTA"/>
    <property type="match status" value="1"/>
</dbReference>
<feature type="domain" description="Multidrug resistance protein MdtA-like barrel-sandwich hybrid" evidence="2">
    <location>
        <begin position="4"/>
        <end position="144"/>
    </location>
</feature>
<evidence type="ECO:0000256" key="1">
    <source>
        <dbReference type="ARBA" id="ARBA00009477"/>
    </source>
</evidence>
<name>A0A831LQQ8_9BACT</name>
<gene>
    <name evidence="3" type="ORF">ENN94_00320</name>
</gene>
<dbReference type="Pfam" id="PF25917">
    <property type="entry name" value="BSH_RND"/>
    <property type="match status" value="1"/>
</dbReference>
<dbReference type="AlphaFoldDB" id="A0A831LQQ8"/>
<proteinExistence type="inferred from homology"/>